<dbReference type="EMBL" id="BFAD01000001">
    <property type="protein sequence ID" value="GBE78003.1"/>
    <property type="molecule type" value="Genomic_DNA"/>
</dbReference>
<dbReference type="Gene3D" id="3.40.1190.20">
    <property type="match status" value="1"/>
</dbReference>
<evidence type="ECO:0000313" key="7">
    <source>
        <dbReference type="EMBL" id="GBE78003.1"/>
    </source>
</evidence>
<comment type="caution">
    <text evidence="7">The sequence shown here is derived from an EMBL/GenBank/DDBJ whole genome shotgun (WGS) entry which is preliminary data.</text>
</comment>
<keyword evidence="4" id="KW-0456">Lyase</keyword>
<dbReference type="Pfam" id="PF00294">
    <property type="entry name" value="PfkB"/>
    <property type="match status" value="1"/>
</dbReference>
<dbReference type="PANTHER" id="PTHR42909">
    <property type="entry name" value="ZGC:136858"/>
    <property type="match status" value="1"/>
</dbReference>
<evidence type="ECO:0000256" key="5">
    <source>
        <dbReference type="ARBA" id="ARBA00023295"/>
    </source>
</evidence>
<dbReference type="RefSeq" id="XP_027608916.1">
    <property type="nucleotide sequence ID" value="XM_027753115.1"/>
</dbReference>
<dbReference type="InterPro" id="IPR007342">
    <property type="entry name" value="PsuG"/>
</dbReference>
<dbReference type="GO" id="GO:0004730">
    <property type="term" value="F:pseudouridylate synthase activity"/>
    <property type="evidence" value="ECO:0007669"/>
    <property type="project" value="InterPro"/>
</dbReference>
<dbReference type="Proteomes" id="UP000287166">
    <property type="component" value="Unassembled WGS sequence"/>
</dbReference>
<dbReference type="SUPFAM" id="SSF110581">
    <property type="entry name" value="Indigoidine synthase A-like"/>
    <property type="match status" value="1"/>
</dbReference>
<evidence type="ECO:0000256" key="3">
    <source>
        <dbReference type="ARBA" id="ARBA00023211"/>
    </source>
</evidence>
<dbReference type="AlphaFoldDB" id="A0A401G776"/>
<dbReference type="GO" id="GO:0005737">
    <property type="term" value="C:cytoplasm"/>
    <property type="evidence" value="ECO:0007669"/>
    <property type="project" value="TreeGrafter"/>
</dbReference>
<keyword evidence="2" id="KW-0378">Hydrolase</keyword>
<reference evidence="7 8" key="1">
    <citation type="journal article" date="2018" name="Sci. Rep.">
        <title>Genome sequence of the cauliflower mushroom Sparassis crispa (Hanabiratake) and its association with beneficial usage.</title>
        <authorList>
            <person name="Kiyama R."/>
            <person name="Furutani Y."/>
            <person name="Kawaguchi K."/>
            <person name="Nakanishi T."/>
        </authorList>
    </citation>
    <scope>NUCLEOTIDE SEQUENCE [LARGE SCALE GENOMIC DNA]</scope>
</reference>
<gene>
    <name evidence="7" type="ORF">SCP_0108850</name>
</gene>
<evidence type="ECO:0000256" key="1">
    <source>
        <dbReference type="ARBA" id="ARBA00022723"/>
    </source>
</evidence>
<evidence type="ECO:0000259" key="6">
    <source>
        <dbReference type="Pfam" id="PF00294"/>
    </source>
</evidence>
<evidence type="ECO:0000256" key="2">
    <source>
        <dbReference type="ARBA" id="ARBA00022801"/>
    </source>
</evidence>
<keyword evidence="8" id="KW-1185">Reference proteome</keyword>
<accession>A0A401G776</accession>
<dbReference type="STRING" id="139825.A0A401G776"/>
<dbReference type="InterPro" id="IPR011611">
    <property type="entry name" value="PfkB_dom"/>
</dbReference>
<dbReference type="InterPro" id="IPR029056">
    <property type="entry name" value="Ribokinase-like"/>
</dbReference>
<evidence type="ECO:0000313" key="8">
    <source>
        <dbReference type="Proteomes" id="UP000287166"/>
    </source>
</evidence>
<keyword evidence="1" id="KW-0479">Metal-binding</keyword>
<dbReference type="OrthoDB" id="198885at2759"/>
<organism evidence="7 8">
    <name type="scientific">Sparassis crispa</name>
    <dbReference type="NCBI Taxonomy" id="139825"/>
    <lineage>
        <taxon>Eukaryota</taxon>
        <taxon>Fungi</taxon>
        <taxon>Dikarya</taxon>
        <taxon>Basidiomycota</taxon>
        <taxon>Agaricomycotina</taxon>
        <taxon>Agaricomycetes</taxon>
        <taxon>Polyporales</taxon>
        <taxon>Sparassidaceae</taxon>
        <taxon>Sparassis</taxon>
    </lineage>
</organism>
<dbReference type="GO" id="GO:0016798">
    <property type="term" value="F:hydrolase activity, acting on glycosyl bonds"/>
    <property type="evidence" value="ECO:0007669"/>
    <property type="project" value="UniProtKB-KW"/>
</dbReference>
<dbReference type="PANTHER" id="PTHR42909:SF1">
    <property type="entry name" value="CARBOHYDRATE KINASE PFKB DOMAIN-CONTAINING PROTEIN"/>
    <property type="match status" value="1"/>
</dbReference>
<dbReference type="GeneID" id="38774920"/>
<name>A0A401G776_9APHY</name>
<protein>
    <submittedName>
        <fullName evidence="7">Pseudouridine-metabolizing bifunctional protein</fullName>
    </submittedName>
</protein>
<proteinExistence type="predicted"/>
<keyword evidence="5" id="KW-0326">Glycosidase</keyword>
<evidence type="ECO:0000256" key="4">
    <source>
        <dbReference type="ARBA" id="ARBA00023239"/>
    </source>
</evidence>
<dbReference type="SUPFAM" id="SSF53613">
    <property type="entry name" value="Ribokinase-like"/>
    <property type="match status" value="1"/>
</dbReference>
<keyword evidence="3" id="KW-0464">Manganese</keyword>
<dbReference type="Gene3D" id="3.40.1790.10">
    <property type="entry name" value="Indigoidine synthase domain"/>
    <property type="match status" value="1"/>
</dbReference>
<dbReference type="FunCoup" id="A0A401G776">
    <property type="interactions" value="24"/>
</dbReference>
<feature type="domain" description="Carbohydrate kinase PfkB" evidence="6">
    <location>
        <begin position="313"/>
        <end position="529"/>
    </location>
</feature>
<dbReference type="InterPro" id="IPR022830">
    <property type="entry name" value="Indigdn_synthA-like"/>
</dbReference>
<dbReference type="Pfam" id="PF04227">
    <property type="entry name" value="Indigoidine_A"/>
    <property type="match status" value="1"/>
</dbReference>
<dbReference type="InParanoid" id="A0A401G776"/>
<dbReference type="GO" id="GO:0046872">
    <property type="term" value="F:metal ion binding"/>
    <property type="evidence" value="ECO:0007669"/>
    <property type="project" value="UniProtKB-KW"/>
</dbReference>
<sequence>MPHPVNLETARTVEGIVREAGAIPATIGIIGGRVKIGLKARELEYLADAKAAIKISRRDIGPAIATGKDGGTTCSATLIFAALAGIKVFATGGLGGVHRGGETSMDISADLQELTRCPVGLVSAGVKSILDIGRTLEYLETLGVPVLSYAKTDDFPAFYSRRSGFKSPWKVDDPATAARILYTQRQLGMANGVVYGVPIPEEYEAIGQQLQSAVEQALKEAEQTGVNKRGKEVTPWLLKRVGELTKGKSLANNIALIKNTALIGSQIAIAYADMTRKDREDSRHLVSPAWTKNAASVRGEVAQPVEDVPLARAKLIVVGSTAVDVTAKANPTSDGSTALHTTTPGTVAVTLGGVGRNVAEAAHRILASQSEELSSATALISPIGNDSFGRLLVDEFHKSGMRTDGLLQVDDARSAVCNMVVDTDGSLVGGVADMDIINSLDTQKVIQTLEEHRPSLVAVDGNLTSEALKSLIDYCHQQQMPVFFEPTSVPKSTAVFPAIAGLLDRTNRPPITFAAPNLHELKHMYQEASSGTWELTAHKQWWTAIDDMALGSEFPRVPYHSSSPMGSRKWPFSFSRSFTI</sequence>